<dbReference type="GO" id="GO:0071014">
    <property type="term" value="C:post-mRNA release spliceosomal complex"/>
    <property type="evidence" value="ECO:0007669"/>
    <property type="project" value="EnsemblFungi"/>
</dbReference>
<evidence type="ECO:0000259" key="2">
    <source>
        <dbReference type="Pfam" id="PF04677"/>
    </source>
</evidence>
<dbReference type="CDD" id="cd07380">
    <property type="entry name" value="MPP_CWF19_N"/>
    <property type="match status" value="1"/>
</dbReference>
<dbReference type="InParanoid" id="A0A165GNJ7"/>
<name>A0A165GNJ7_XYLHT</name>
<organism evidence="3 4">
    <name type="scientific">Xylona heveae (strain CBS 132557 / TC161)</name>
    <dbReference type="NCBI Taxonomy" id="1328760"/>
    <lineage>
        <taxon>Eukaryota</taxon>
        <taxon>Fungi</taxon>
        <taxon>Dikarya</taxon>
        <taxon>Ascomycota</taxon>
        <taxon>Pezizomycotina</taxon>
        <taxon>Xylonomycetes</taxon>
        <taxon>Xylonales</taxon>
        <taxon>Xylonaceae</taxon>
        <taxon>Xylona</taxon>
    </lineage>
</organism>
<dbReference type="OMA" id="IVPITHY"/>
<gene>
    <name evidence="3" type="ORF">L228DRAFT_221289</name>
</gene>
<dbReference type="InterPro" id="IPR036265">
    <property type="entry name" value="HIT-like_sf"/>
</dbReference>
<protein>
    <recommendedName>
        <fullName evidence="2">Cwf19-like C-terminal domain-containing protein</fullName>
    </recommendedName>
</protein>
<evidence type="ECO:0000313" key="3">
    <source>
        <dbReference type="EMBL" id="KZF22405.1"/>
    </source>
</evidence>
<proteinExistence type="predicted"/>
<dbReference type="InterPro" id="IPR040194">
    <property type="entry name" value="Cwf19-like"/>
</dbReference>
<dbReference type="GO" id="GO:0000974">
    <property type="term" value="C:Prp19 complex"/>
    <property type="evidence" value="ECO:0007669"/>
    <property type="project" value="EnsemblFungi"/>
</dbReference>
<keyword evidence="4" id="KW-1185">Reference proteome</keyword>
<feature type="domain" description="Cwf19-like C-terminal" evidence="2">
    <location>
        <begin position="307"/>
        <end position="431"/>
    </location>
</feature>
<feature type="region of interest" description="Disordered" evidence="1">
    <location>
        <begin position="261"/>
        <end position="307"/>
    </location>
</feature>
<dbReference type="AlphaFoldDB" id="A0A165GNJ7"/>
<dbReference type="STRING" id="1328760.A0A165GNJ7"/>
<sequence>MASKIVVLGSIDGQFPNVFNKLKNIQSKNSFSLAIICGNLFADPQQATSSNDDNVTSLLNGEIEVPLPTYFALGSHALPTRIIEKLESNAGEVCHNLFFLGKRTTIKTSEGVRIVALGGTLDPRVTAGISKDKYMPFYTLDDAKTLRGANTADILITNDWPAAVRTGSKVSFPDHVQPTSQQCVAELCATLRPRYHFSTTSDVFYEREPFFHVATEAEPEIRPITRFFSLAAFNNPNKQKWLYAFSLDPKAAPPAVLPAGITASPLSGPSKKRALPSQGESYSRFSTDGRGSHHGHHRNKRQRQPPPTQAECFFCLSNPNIATHLITSIANETYLTTAKGPLTKRNTFPQLNFPSHMLIIPFEHAPTLASIADPATRESTYNEMQRYRSALHAMVSSKSQGALGGVTWEVSRGGGVHTHWQFLPMPADLIDRGLVDVAFRVEAENEKYPKFETRDIGAGTEETGDFLRVLLWSPTTPATQEG</sequence>
<dbReference type="EMBL" id="KV407459">
    <property type="protein sequence ID" value="KZF22405.1"/>
    <property type="molecule type" value="Genomic_DNA"/>
</dbReference>
<dbReference type="Proteomes" id="UP000076632">
    <property type="component" value="Unassembled WGS sequence"/>
</dbReference>
<dbReference type="OrthoDB" id="444325at2759"/>
<dbReference type="FunCoup" id="A0A165GNJ7">
    <property type="interactions" value="1096"/>
</dbReference>
<evidence type="ECO:0000313" key="4">
    <source>
        <dbReference type="Proteomes" id="UP000076632"/>
    </source>
</evidence>
<dbReference type="RefSeq" id="XP_018187960.1">
    <property type="nucleotide sequence ID" value="XM_018330269.1"/>
</dbReference>
<dbReference type="InterPro" id="IPR006768">
    <property type="entry name" value="Cwf19-like_C_dom-1"/>
</dbReference>
<dbReference type="GeneID" id="28895406"/>
<dbReference type="GO" id="GO:0000398">
    <property type="term" value="P:mRNA splicing, via spliceosome"/>
    <property type="evidence" value="ECO:0007669"/>
    <property type="project" value="TreeGrafter"/>
</dbReference>
<dbReference type="Pfam" id="PF04677">
    <property type="entry name" value="CwfJ_C_1"/>
    <property type="match status" value="1"/>
</dbReference>
<accession>A0A165GNJ7</accession>
<feature type="non-terminal residue" evidence="3">
    <location>
        <position position="482"/>
    </location>
</feature>
<reference evidence="3 4" key="1">
    <citation type="journal article" date="2016" name="Fungal Biol.">
        <title>The genome of Xylona heveae provides a window into fungal endophytism.</title>
        <authorList>
            <person name="Gazis R."/>
            <person name="Kuo A."/>
            <person name="Riley R."/>
            <person name="LaButti K."/>
            <person name="Lipzen A."/>
            <person name="Lin J."/>
            <person name="Amirebrahimi M."/>
            <person name="Hesse C.N."/>
            <person name="Spatafora J.W."/>
            <person name="Henrissat B."/>
            <person name="Hainaut M."/>
            <person name="Grigoriev I.V."/>
            <person name="Hibbett D.S."/>
        </authorList>
    </citation>
    <scope>NUCLEOTIDE SEQUENCE [LARGE SCALE GENOMIC DNA]</scope>
    <source>
        <strain evidence="3 4">TC161</strain>
    </source>
</reference>
<dbReference type="SUPFAM" id="SSF54197">
    <property type="entry name" value="HIT-like"/>
    <property type="match status" value="1"/>
</dbReference>
<dbReference type="GO" id="GO:0061632">
    <property type="term" value="F:RNA lariat debranching enzyme activator activity"/>
    <property type="evidence" value="ECO:0007669"/>
    <property type="project" value="TreeGrafter"/>
</dbReference>
<dbReference type="PANTHER" id="PTHR12072">
    <property type="entry name" value="CWF19, CELL CYCLE CONTROL PROTEIN"/>
    <property type="match status" value="1"/>
</dbReference>
<dbReference type="PANTHER" id="PTHR12072:SF4">
    <property type="entry name" value="CWF19-LIKE PROTEIN 1"/>
    <property type="match status" value="1"/>
</dbReference>
<feature type="compositionally biased region" description="Basic residues" evidence="1">
    <location>
        <begin position="292"/>
        <end position="303"/>
    </location>
</feature>
<evidence type="ECO:0000256" key="1">
    <source>
        <dbReference type="SAM" id="MobiDB-lite"/>
    </source>
</evidence>